<evidence type="ECO:0000256" key="4">
    <source>
        <dbReference type="ARBA" id="ARBA00023014"/>
    </source>
</evidence>
<evidence type="ECO:0000256" key="2">
    <source>
        <dbReference type="ARBA" id="ARBA00022723"/>
    </source>
</evidence>
<evidence type="ECO:0000313" key="7">
    <source>
        <dbReference type="EMBL" id="CAD7289249.1"/>
    </source>
</evidence>
<feature type="chain" id="PRO_5045035703" evidence="5">
    <location>
        <begin position="28"/>
        <end position="231"/>
    </location>
</feature>
<proteinExistence type="predicted"/>
<keyword evidence="8" id="KW-1185">Reference proteome</keyword>
<organism evidence="7 8">
    <name type="scientific">Campylobacter suis</name>
    <dbReference type="NCBI Taxonomy" id="2790657"/>
    <lineage>
        <taxon>Bacteria</taxon>
        <taxon>Pseudomonadati</taxon>
        <taxon>Campylobacterota</taxon>
        <taxon>Epsilonproteobacteria</taxon>
        <taxon>Campylobacterales</taxon>
        <taxon>Campylobacteraceae</taxon>
        <taxon>Campylobacter</taxon>
    </lineage>
</organism>
<keyword evidence="3" id="KW-0408">Iron</keyword>
<gene>
    <name evidence="7" type="primary">ydhX</name>
    <name evidence="7" type="ORF">LMG8286_01726</name>
</gene>
<dbReference type="PANTHER" id="PTHR43177:SF3">
    <property type="entry name" value="PROTEIN NRFC HOMOLOG"/>
    <property type="match status" value="1"/>
</dbReference>
<evidence type="ECO:0000256" key="5">
    <source>
        <dbReference type="SAM" id="SignalP"/>
    </source>
</evidence>
<comment type="caution">
    <text evidence="7">The sequence shown here is derived from an EMBL/GenBank/DDBJ whole genome shotgun (WGS) entry which is preliminary data.</text>
</comment>
<dbReference type="InterPro" id="IPR017896">
    <property type="entry name" value="4Fe4S_Fe-S-bd"/>
</dbReference>
<feature type="signal peptide" evidence="5">
    <location>
        <begin position="1"/>
        <end position="27"/>
    </location>
</feature>
<feature type="domain" description="4Fe-4S ferredoxin-type" evidence="6">
    <location>
        <begin position="49"/>
        <end position="78"/>
    </location>
</feature>
<sequence>MDNKNQRRAFIRYIALGSVGVGAVAMAAATPSEPKKGTQEPKVEKKPHFGMIFDQNKCVGCTDCEVACVKTNIVPKGQMRLFVQDKTDPQNRMDKRFVRISCQQCEDAPCVNVCPTNACCKDEKTGIVTMKTDDCIACKYCIVACPYDVRFINHETKAAESCNFCLDTKIEKGEQPACVESCRYDALVFGDVNDEESQISKLLRIKDSLRMRPECGTKPSLRYIPAIKMGV</sequence>
<feature type="domain" description="4Fe-4S ferredoxin-type" evidence="6">
    <location>
        <begin position="126"/>
        <end position="155"/>
    </location>
</feature>
<dbReference type="Proteomes" id="UP000789359">
    <property type="component" value="Unassembled WGS sequence"/>
</dbReference>
<dbReference type="PROSITE" id="PS00198">
    <property type="entry name" value="4FE4S_FER_1"/>
    <property type="match status" value="1"/>
</dbReference>
<evidence type="ECO:0000256" key="3">
    <source>
        <dbReference type="ARBA" id="ARBA00023004"/>
    </source>
</evidence>
<dbReference type="CDD" id="cd10551">
    <property type="entry name" value="PsrB"/>
    <property type="match status" value="1"/>
</dbReference>
<name>A0ABM8Q8F1_9BACT</name>
<evidence type="ECO:0000256" key="1">
    <source>
        <dbReference type="ARBA" id="ARBA00022485"/>
    </source>
</evidence>
<accession>A0ABM8Q8F1</accession>
<dbReference type="Pfam" id="PF13247">
    <property type="entry name" value="Fer4_11"/>
    <property type="match status" value="1"/>
</dbReference>
<dbReference type="PROSITE" id="PS51318">
    <property type="entry name" value="TAT"/>
    <property type="match status" value="1"/>
</dbReference>
<dbReference type="PANTHER" id="PTHR43177">
    <property type="entry name" value="PROTEIN NRFC"/>
    <property type="match status" value="1"/>
</dbReference>
<dbReference type="PROSITE" id="PS51379">
    <property type="entry name" value="4FE4S_FER_2"/>
    <property type="match status" value="2"/>
</dbReference>
<reference evidence="7 8" key="1">
    <citation type="submission" date="2020-11" db="EMBL/GenBank/DDBJ databases">
        <authorList>
            <person name="Peeters C."/>
        </authorList>
    </citation>
    <scope>NUCLEOTIDE SEQUENCE [LARGE SCALE GENOMIC DNA]</scope>
    <source>
        <strain evidence="7 8">LMG 8286</strain>
    </source>
</reference>
<keyword evidence="2" id="KW-0479">Metal-binding</keyword>
<keyword evidence="1" id="KW-0004">4Fe-4S</keyword>
<dbReference type="InterPro" id="IPR006311">
    <property type="entry name" value="TAT_signal"/>
</dbReference>
<protein>
    <submittedName>
        <fullName evidence="7">Ferredoxin-like protein YdhX</fullName>
    </submittedName>
</protein>
<evidence type="ECO:0000259" key="6">
    <source>
        <dbReference type="PROSITE" id="PS51379"/>
    </source>
</evidence>
<keyword evidence="5" id="KW-0732">Signal</keyword>
<dbReference type="InterPro" id="IPR017900">
    <property type="entry name" value="4Fe4S_Fe_S_CS"/>
</dbReference>
<dbReference type="Gene3D" id="3.30.70.20">
    <property type="match status" value="2"/>
</dbReference>
<dbReference type="EMBL" id="CAJHOE010000007">
    <property type="protein sequence ID" value="CAD7289249.1"/>
    <property type="molecule type" value="Genomic_DNA"/>
</dbReference>
<evidence type="ECO:0000313" key="8">
    <source>
        <dbReference type="Proteomes" id="UP000789359"/>
    </source>
</evidence>
<dbReference type="SUPFAM" id="SSF54862">
    <property type="entry name" value="4Fe-4S ferredoxins"/>
    <property type="match status" value="1"/>
</dbReference>
<dbReference type="InterPro" id="IPR050954">
    <property type="entry name" value="ET_IronSulfur_Cluster-Binding"/>
</dbReference>
<keyword evidence="4" id="KW-0411">Iron-sulfur</keyword>